<keyword evidence="2" id="KW-1185">Reference proteome</keyword>
<dbReference type="EMBL" id="CAJJDN010000071">
    <property type="protein sequence ID" value="CAD8099218.1"/>
    <property type="molecule type" value="Genomic_DNA"/>
</dbReference>
<protein>
    <submittedName>
        <fullName evidence="1">Uncharacterized protein</fullName>
    </submittedName>
</protein>
<accession>A0A8S1P8Z2</accession>
<sequence length="65" mass="7407">MDSLESTVKIIPLTRRKEKVIKGNTKILSSRINFEDPTPLLQTRTLLANIIMGNQNSQSNVWPKQ</sequence>
<evidence type="ECO:0000313" key="1">
    <source>
        <dbReference type="EMBL" id="CAD8099218.1"/>
    </source>
</evidence>
<reference evidence="1" key="1">
    <citation type="submission" date="2021-01" db="EMBL/GenBank/DDBJ databases">
        <authorList>
            <consortium name="Genoscope - CEA"/>
            <person name="William W."/>
        </authorList>
    </citation>
    <scope>NUCLEOTIDE SEQUENCE</scope>
</reference>
<evidence type="ECO:0000313" key="2">
    <source>
        <dbReference type="Proteomes" id="UP000692954"/>
    </source>
</evidence>
<proteinExistence type="predicted"/>
<organism evidence="1 2">
    <name type="scientific">Paramecium sonneborni</name>
    <dbReference type="NCBI Taxonomy" id="65129"/>
    <lineage>
        <taxon>Eukaryota</taxon>
        <taxon>Sar</taxon>
        <taxon>Alveolata</taxon>
        <taxon>Ciliophora</taxon>
        <taxon>Intramacronucleata</taxon>
        <taxon>Oligohymenophorea</taxon>
        <taxon>Peniculida</taxon>
        <taxon>Parameciidae</taxon>
        <taxon>Paramecium</taxon>
    </lineage>
</organism>
<name>A0A8S1P8Z2_9CILI</name>
<dbReference type="Proteomes" id="UP000692954">
    <property type="component" value="Unassembled WGS sequence"/>
</dbReference>
<dbReference type="OrthoDB" id="293253at2759"/>
<comment type="caution">
    <text evidence="1">The sequence shown here is derived from an EMBL/GenBank/DDBJ whole genome shotgun (WGS) entry which is preliminary data.</text>
</comment>
<gene>
    <name evidence="1" type="ORF">PSON_ATCC_30995.1.T0710206</name>
</gene>
<dbReference type="AlphaFoldDB" id="A0A8S1P8Z2"/>